<keyword evidence="5 11" id="KW-0028">Amino-acid biosynthesis</keyword>
<evidence type="ECO:0000313" key="15">
    <source>
        <dbReference type="Proteomes" id="UP000441354"/>
    </source>
</evidence>
<feature type="binding site" evidence="11">
    <location>
        <position position="42"/>
    </location>
    <ligand>
        <name>L-glutamate</name>
        <dbReference type="ChEBI" id="CHEBI:29985"/>
    </ligand>
</feature>
<feature type="binding site" evidence="11">
    <location>
        <position position="195"/>
    </location>
    <ligand>
        <name>pyridoxal 5'-phosphate</name>
        <dbReference type="ChEBI" id="CHEBI:597326"/>
    </ligand>
</feature>
<keyword evidence="15" id="KW-1185">Reference proteome</keyword>
<comment type="catalytic activity">
    <reaction evidence="9 11">
        <text>4-(phosphooxy)-L-threonine + 2-oxoglutarate = (R)-3-hydroxy-2-oxo-4-phosphooxybutanoate + L-glutamate</text>
        <dbReference type="Rhea" id="RHEA:16573"/>
        <dbReference type="ChEBI" id="CHEBI:16810"/>
        <dbReference type="ChEBI" id="CHEBI:29985"/>
        <dbReference type="ChEBI" id="CHEBI:58452"/>
        <dbReference type="ChEBI" id="CHEBI:58538"/>
        <dbReference type="EC" id="2.6.1.52"/>
    </reaction>
</comment>
<comment type="function">
    <text evidence="1 11">Catalyzes the reversible conversion of 3-phosphohydroxypyruvate to phosphoserine and of 3-hydroxy-2-oxo-4-phosphonooxybutanoate to phosphohydroxythreonine.</text>
</comment>
<evidence type="ECO:0000256" key="12">
    <source>
        <dbReference type="RuleBase" id="RU004505"/>
    </source>
</evidence>
<dbReference type="Gene3D" id="3.40.640.10">
    <property type="entry name" value="Type I PLP-dependent aspartate aminotransferase-like (Major domain)"/>
    <property type="match status" value="1"/>
</dbReference>
<feature type="binding site" evidence="11">
    <location>
        <position position="102"/>
    </location>
    <ligand>
        <name>pyridoxal 5'-phosphate</name>
        <dbReference type="ChEBI" id="CHEBI:597326"/>
    </ligand>
</feature>
<name>A0A7V7RJF2_9BACI</name>
<dbReference type="Proteomes" id="UP000441354">
    <property type="component" value="Unassembled WGS sequence"/>
</dbReference>
<evidence type="ECO:0000259" key="13">
    <source>
        <dbReference type="Pfam" id="PF00266"/>
    </source>
</evidence>
<dbReference type="FunFam" id="3.90.1150.10:FF:000006">
    <property type="entry name" value="Phosphoserine aminotransferase"/>
    <property type="match status" value="1"/>
</dbReference>
<dbReference type="OrthoDB" id="9809412at2"/>
<dbReference type="FunFam" id="3.40.640.10:FF:000010">
    <property type="entry name" value="Phosphoserine aminotransferase"/>
    <property type="match status" value="1"/>
</dbReference>
<evidence type="ECO:0000256" key="10">
    <source>
        <dbReference type="ARBA" id="ARBA00049007"/>
    </source>
</evidence>
<evidence type="ECO:0000256" key="11">
    <source>
        <dbReference type="HAMAP-Rule" id="MF_00160"/>
    </source>
</evidence>
<protein>
    <recommendedName>
        <fullName evidence="11">Phosphoserine aminotransferase</fullName>
        <ecNumber evidence="11">2.6.1.52</ecNumber>
    </recommendedName>
    <alternativeName>
        <fullName evidence="11">Phosphohydroxythreonine aminotransferase</fullName>
        <shortName evidence="11">PSAT</shortName>
    </alternativeName>
</protein>
<dbReference type="EC" id="2.6.1.52" evidence="11"/>
<reference evidence="14 15" key="1">
    <citation type="journal article" date="2014" name="Arch. Microbiol.">
        <title>Bacillus mesophilum sp. nov., strain IITR-54T, a novel 4-chlorobiphenyl dechlorinating bacterium.</title>
        <authorList>
            <person name="Manickam N."/>
            <person name="Singh N.K."/>
            <person name="Bajaj A."/>
            <person name="Kumar R.M."/>
            <person name="Kaur G."/>
            <person name="Kaur N."/>
            <person name="Bala M."/>
            <person name="Kumar A."/>
            <person name="Mayilraj S."/>
        </authorList>
    </citation>
    <scope>NUCLEOTIDE SEQUENCE [LARGE SCALE GENOMIC DNA]</scope>
    <source>
        <strain evidence="14 15">IITR-54</strain>
    </source>
</reference>
<dbReference type="InterPro" id="IPR015421">
    <property type="entry name" value="PyrdxlP-dep_Trfase_major"/>
</dbReference>
<organism evidence="14 15">
    <name type="scientific">Bacillus mesophilum</name>
    <dbReference type="NCBI Taxonomy" id="1071718"/>
    <lineage>
        <taxon>Bacteria</taxon>
        <taxon>Bacillati</taxon>
        <taxon>Bacillota</taxon>
        <taxon>Bacilli</taxon>
        <taxon>Bacillales</taxon>
        <taxon>Bacillaceae</taxon>
        <taxon>Bacillus</taxon>
    </lineage>
</organism>
<dbReference type="Gene3D" id="3.90.1150.10">
    <property type="entry name" value="Aspartate Aminotransferase, domain 1"/>
    <property type="match status" value="1"/>
</dbReference>
<dbReference type="RefSeq" id="WP_151575303.1">
    <property type="nucleotide sequence ID" value="NZ_WBOT01000006.1"/>
</dbReference>
<comment type="caution">
    <text evidence="11">Lacks conserved residue(s) required for the propagation of feature annotation.</text>
</comment>
<comment type="catalytic activity">
    <reaction evidence="10 11 12">
        <text>O-phospho-L-serine + 2-oxoglutarate = 3-phosphooxypyruvate + L-glutamate</text>
        <dbReference type="Rhea" id="RHEA:14329"/>
        <dbReference type="ChEBI" id="CHEBI:16810"/>
        <dbReference type="ChEBI" id="CHEBI:18110"/>
        <dbReference type="ChEBI" id="CHEBI:29985"/>
        <dbReference type="ChEBI" id="CHEBI:57524"/>
        <dbReference type="EC" id="2.6.1.52"/>
    </reaction>
</comment>
<dbReference type="PANTHER" id="PTHR43247">
    <property type="entry name" value="PHOSPHOSERINE AMINOTRANSFERASE"/>
    <property type="match status" value="1"/>
</dbReference>
<keyword evidence="11" id="KW-0963">Cytoplasm</keyword>
<dbReference type="NCBIfam" id="TIGR01364">
    <property type="entry name" value="serC_1"/>
    <property type="match status" value="1"/>
</dbReference>
<evidence type="ECO:0000256" key="9">
    <source>
        <dbReference type="ARBA" id="ARBA00047630"/>
    </source>
</evidence>
<feature type="modified residue" description="N6-(pyridoxal phosphate)lysine" evidence="11">
    <location>
        <position position="196"/>
    </location>
</feature>
<comment type="cofactor">
    <cofactor evidence="11">
        <name>pyridoxal 5'-phosphate</name>
        <dbReference type="ChEBI" id="CHEBI:597326"/>
    </cofactor>
    <text evidence="11">Binds 1 pyridoxal phosphate per subunit.</text>
</comment>
<dbReference type="PANTHER" id="PTHR43247:SF1">
    <property type="entry name" value="PHOSPHOSERINE AMINOTRANSFERASE"/>
    <property type="match status" value="1"/>
</dbReference>
<keyword evidence="7 11" id="KW-0663">Pyridoxal phosphate</keyword>
<keyword evidence="8 11" id="KW-0718">Serine biosynthesis</keyword>
<dbReference type="GO" id="GO:0004648">
    <property type="term" value="F:O-phospho-L-serine:2-oxoglutarate aminotransferase activity"/>
    <property type="evidence" value="ECO:0007669"/>
    <property type="project" value="UniProtKB-UniRule"/>
</dbReference>
<dbReference type="AlphaFoldDB" id="A0A7V7RJF2"/>
<accession>A0A7V7RJF2</accession>
<dbReference type="UniPathway" id="UPA00135">
    <property type="reaction ID" value="UER00197"/>
</dbReference>
<feature type="binding site" evidence="11">
    <location>
        <position position="172"/>
    </location>
    <ligand>
        <name>pyridoxal 5'-phosphate</name>
        <dbReference type="ChEBI" id="CHEBI:597326"/>
    </ligand>
</feature>
<feature type="domain" description="Aminotransferase class V" evidence="13">
    <location>
        <begin position="6"/>
        <end position="348"/>
    </location>
</feature>
<dbReference type="GO" id="GO:0005737">
    <property type="term" value="C:cytoplasm"/>
    <property type="evidence" value="ECO:0007669"/>
    <property type="project" value="UniProtKB-SubCell"/>
</dbReference>
<evidence type="ECO:0000256" key="8">
    <source>
        <dbReference type="ARBA" id="ARBA00023299"/>
    </source>
</evidence>
<dbReference type="GO" id="GO:0006564">
    <property type="term" value="P:L-serine biosynthetic process"/>
    <property type="evidence" value="ECO:0007669"/>
    <property type="project" value="UniProtKB-UniRule"/>
</dbReference>
<dbReference type="InterPro" id="IPR022278">
    <property type="entry name" value="Pser_aminoTfrase"/>
</dbReference>
<feature type="binding site" evidence="11">
    <location>
        <begin position="237"/>
        <end position="238"/>
    </location>
    <ligand>
        <name>pyridoxal 5'-phosphate</name>
        <dbReference type="ChEBI" id="CHEBI:597326"/>
    </ligand>
</feature>
<evidence type="ECO:0000256" key="6">
    <source>
        <dbReference type="ARBA" id="ARBA00022679"/>
    </source>
</evidence>
<feature type="binding site" evidence="11">
    <location>
        <begin position="76"/>
        <end position="77"/>
    </location>
    <ligand>
        <name>pyridoxal 5'-phosphate</name>
        <dbReference type="ChEBI" id="CHEBI:597326"/>
    </ligand>
</feature>
<evidence type="ECO:0000256" key="1">
    <source>
        <dbReference type="ARBA" id="ARBA00003483"/>
    </source>
</evidence>
<sequence length="360" mass="40121">MKRALNFNAGPAAMPAEVLQKAEKNWLNIADTGMAVMELSHRSKEYEQIHENAIQGLRKLLSIPNDYEVLFIQGGASLQFSMIPMNFLHENTSGNYVLTGSWSEKALKEAQKIGITAPIASTKKNSYRSIPQLSDINTTENAAYLHITSNNTIYGTQWHTFPTQLPMPLIADMSSDILSKQIDIRQFGMIYAGAQKNLGPSGVTVVIIHKDLILQDNDHLPTMLQYKTYANNSSLYNTPPTLAIYLLSLVLEWAEEKGGLQIIEKTNENKAKYLYDAIDESDGFYLGHAEKNSRSLMNVTFNLADKEKEALFLQSASDAGFIGLNGHRSIGGCRASIYNAVPEDHVYKLAQFMKSFKQNS</sequence>
<evidence type="ECO:0000256" key="2">
    <source>
        <dbReference type="ARBA" id="ARBA00005099"/>
    </source>
</evidence>
<evidence type="ECO:0000256" key="5">
    <source>
        <dbReference type="ARBA" id="ARBA00022605"/>
    </source>
</evidence>
<dbReference type="InterPro" id="IPR015424">
    <property type="entry name" value="PyrdxlP-dep_Trfase"/>
</dbReference>
<comment type="caution">
    <text evidence="14">The sequence shown here is derived from an EMBL/GenBank/DDBJ whole genome shotgun (WGS) entry which is preliminary data.</text>
</comment>
<evidence type="ECO:0000313" key="14">
    <source>
        <dbReference type="EMBL" id="KAB2330960.1"/>
    </source>
</evidence>
<gene>
    <name evidence="11 14" type="primary">serC</name>
    <name evidence="14" type="ORF">F7732_17265</name>
</gene>
<evidence type="ECO:0000256" key="4">
    <source>
        <dbReference type="ARBA" id="ARBA00022576"/>
    </source>
</evidence>
<dbReference type="InterPro" id="IPR020578">
    <property type="entry name" value="Aminotrans_V_PyrdxlP_BS"/>
</dbReference>
<keyword evidence="6 11" id="KW-0808">Transferase</keyword>
<dbReference type="GO" id="GO:0030170">
    <property type="term" value="F:pyridoxal phosphate binding"/>
    <property type="evidence" value="ECO:0007669"/>
    <property type="project" value="UniProtKB-UniRule"/>
</dbReference>
<dbReference type="Pfam" id="PF00266">
    <property type="entry name" value="Aminotran_5"/>
    <property type="match status" value="1"/>
</dbReference>
<dbReference type="InterPro" id="IPR000192">
    <property type="entry name" value="Aminotrans_V_dom"/>
</dbReference>
<comment type="similarity">
    <text evidence="3 11">Belongs to the class-V pyridoxal-phosphate-dependent aminotransferase family. SerC subfamily.</text>
</comment>
<comment type="subunit">
    <text evidence="11">Homodimer.</text>
</comment>
<dbReference type="PIRSF" id="PIRSF000525">
    <property type="entry name" value="SerC"/>
    <property type="match status" value="1"/>
</dbReference>
<comment type="subcellular location">
    <subcellularLocation>
        <location evidence="11">Cytoplasm</location>
    </subcellularLocation>
</comment>
<dbReference type="EMBL" id="WBOT01000006">
    <property type="protein sequence ID" value="KAB2330960.1"/>
    <property type="molecule type" value="Genomic_DNA"/>
</dbReference>
<dbReference type="InterPro" id="IPR015422">
    <property type="entry name" value="PyrdxlP-dep_Trfase_small"/>
</dbReference>
<dbReference type="NCBIfam" id="NF003764">
    <property type="entry name" value="PRK05355.1"/>
    <property type="match status" value="1"/>
</dbReference>
<dbReference type="SUPFAM" id="SSF53383">
    <property type="entry name" value="PLP-dependent transferases"/>
    <property type="match status" value="1"/>
</dbReference>
<evidence type="ECO:0000256" key="3">
    <source>
        <dbReference type="ARBA" id="ARBA00006904"/>
    </source>
</evidence>
<keyword evidence="4 11" id="KW-0032">Aminotransferase</keyword>
<dbReference type="HAMAP" id="MF_00160">
    <property type="entry name" value="SerC_aminotrans_5"/>
    <property type="match status" value="1"/>
</dbReference>
<feature type="binding site" evidence="11">
    <location>
        <position position="152"/>
    </location>
    <ligand>
        <name>pyridoxal 5'-phosphate</name>
        <dbReference type="ChEBI" id="CHEBI:597326"/>
    </ligand>
</feature>
<proteinExistence type="inferred from homology"/>
<dbReference type="PROSITE" id="PS00595">
    <property type="entry name" value="AA_TRANSFER_CLASS_5"/>
    <property type="match status" value="1"/>
</dbReference>
<evidence type="ECO:0000256" key="7">
    <source>
        <dbReference type="ARBA" id="ARBA00022898"/>
    </source>
</evidence>
<comment type="pathway">
    <text evidence="2 11 12">Amino-acid biosynthesis; L-serine biosynthesis; L-serine from 3-phospho-D-glycerate: step 2/3.</text>
</comment>